<dbReference type="RefSeq" id="WP_023189964.1">
    <property type="nucleotide sequence ID" value="NZ_JARPXS010000005.1"/>
</dbReference>
<evidence type="ECO:0000313" key="1">
    <source>
        <dbReference type="EMBL" id="MDT2666868.1"/>
    </source>
</evidence>
<sequence length="62" mass="6846">MSLAVVGCLALYLGSRLIFMFMKMKSESGSQSEGAVGVRHTPLIFQKACGENDWTRNHVWGV</sequence>
<comment type="caution">
    <text evidence="1">The sequence shown here is derived from an EMBL/GenBank/DDBJ whole genome shotgun (WGS) entry which is preliminary data.</text>
</comment>
<reference evidence="1" key="1">
    <citation type="submission" date="2023-03" db="EMBL/GenBank/DDBJ databases">
        <authorList>
            <person name="Shen W."/>
            <person name="Cai J."/>
        </authorList>
    </citation>
    <scope>NUCLEOTIDE SEQUENCE</scope>
    <source>
        <strain evidence="1">Y3</strain>
    </source>
</reference>
<proteinExistence type="predicted"/>
<accession>A0AAJ2IYR6</accession>
<evidence type="ECO:0000313" key="2">
    <source>
        <dbReference type="Proteomes" id="UP001257962"/>
    </source>
</evidence>
<dbReference type="AlphaFoldDB" id="A0AAJ2IYR6"/>
<gene>
    <name evidence="1" type="ORF">P7D34_06415</name>
</gene>
<organism evidence="1 2">
    <name type="scientific">Lactococcus petauri</name>
    <dbReference type="NCBI Taxonomy" id="1940789"/>
    <lineage>
        <taxon>Bacteria</taxon>
        <taxon>Bacillati</taxon>
        <taxon>Bacillota</taxon>
        <taxon>Bacilli</taxon>
        <taxon>Lactobacillales</taxon>
        <taxon>Streptococcaceae</taxon>
        <taxon>Lactococcus</taxon>
    </lineage>
</organism>
<dbReference type="Proteomes" id="UP001257962">
    <property type="component" value="Unassembled WGS sequence"/>
</dbReference>
<dbReference type="EMBL" id="JARPYC010000005">
    <property type="protein sequence ID" value="MDT2666868.1"/>
    <property type="molecule type" value="Genomic_DNA"/>
</dbReference>
<name>A0AAJ2IYR6_9LACT</name>
<protein>
    <submittedName>
        <fullName evidence="1">Uncharacterized protein</fullName>
    </submittedName>
</protein>